<accession>A0AAV7VHJ7</accession>
<name>A0AAV7VHJ7_PLEWA</name>
<feature type="region of interest" description="Disordered" evidence="1">
    <location>
        <begin position="32"/>
        <end position="64"/>
    </location>
</feature>
<reference evidence="2" key="1">
    <citation type="journal article" date="2022" name="bioRxiv">
        <title>Sequencing and chromosome-scale assembly of the giantPleurodeles waltlgenome.</title>
        <authorList>
            <person name="Brown T."/>
            <person name="Elewa A."/>
            <person name="Iarovenko S."/>
            <person name="Subramanian E."/>
            <person name="Araus A.J."/>
            <person name="Petzold A."/>
            <person name="Susuki M."/>
            <person name="Suzuki K.-i.T."/>
            <person name="Hayashi T."/>
            <person name="Toyoda A."/>
            <person name="Oliveira C."/>
            <person name="Osipova E."/>
            <person name="Leigh N.D."/>
            <person name="Simon A."/>
            <person name="Yun M.H."/>
        </authorList>
    </citation>
    <scope>NUCLEOTIDE SEQUENCE</scope>
    <source>
        <strain evidence="2">20211129_DDA</strain>
        <tissue evidence="2">Liver</tissue>
    </source>
</reference>
<dbReference type="AlphaFoldDB" id="A0AAV7VHJ7"/>
<dbReference type="EMBL" id="JANPWB010000003">
    <property type="protein sequence ID" value="KAJ1200788.1"/>
    <property type="molecule type" value="Genomic_DNA"/>
</dbReference>
<keyword evidence="3" id="KW-1185">Reference proteome</keyword>
<evidence type="ECO:0000256" key="1">
    <source>
        <dbReference type="SAM" id="MobiDB-lite"/>
    </source>
</evidence>
<protein>
    <submittedName>
        <fullName evidence="2">Uncharacterized protein</fullName>
    </submittedName>
</protein>
<organism evidence="2 3">
    <name type="scientific">Pleurodeles waltl</name>
    <name type="common">Iberian ribbed newt</name>
    <dbReference type="NCBI Taxonomy" id="8319"/>
    <lineage>
        <taxon>Eukaryota</taxon>
        <taxon>Metazoa</taxon>
        <taxon>Chordata</taxon>
        <taxon>Craniata</taxon>
        <taxon>Vertebrata</taxon>
        <taxon>Euteleostomi</taxon>
        <taxon>Amphibia</taxon>
        <taxon>Batrachia</taxon>
        <taxon>Caudata</taxon>
        <taxon>Salamandroidea</taxon>
        <taxon>Salamandridae</taxon>
        <taxon>Pleurodelinae</taxon>
        <taxon>Pleurodeles</taxon>
    </lineage>
</organism>
<sequence>MPPLPQVSRSNSQHQVAARADTYIHSARVASHLEADVSRRPVTAHGDTKPVQRQGPGPGAPAPSAAFAAAAPIHLCGAPRVRSQRFRGPGDFSWPEDKEWKSSKQITLIRENDRSKKKTCTQTEVAFFQRPAAGSDIADSW</sequence>
<proteinExistence type="predicted"/>
<evidence type="ECO:0000313" key="3">
    <source>
        <dbReference type="Proteomes" id="UP001066276"/>
    </source>
</evidence>
<gene>
    <name evidence="2" type="ORF">NDU88_004609</name>
</gene>
<comment type="caution">
    <text evidence="2">The sequence shown here is derived from an EMBL/GenBank/DDBJ whole genome shotgun (WGS) entry which is preliminary data.</text>
</comment>
<dbReference type="Proteomes" id="UP001066276">
    <property type="component" value="Chromosome 2_1"/>
</dbReference>
<evidence type="ECO:0000313" key="2">
    <source>
        <dbReference type="EMBL" id="KAJ1200788.1"/>
    </source>
</evidence>